<dbReference type="Pfam" id="PF01521">
    <property type="entry name" value="Fe-S_biosyn"/>
    <property type="match status" value="1"/>
</dbReference>
<name>A0ABX0KBL1_9PROT</name>
<organism evidence="3 4">
    <name type="scientific">Acetobacter fallax</name>
    <dbReference type="NCBI Taxonomy" id="1737473"/>
    <lineage>
        <taxon>Bacteria</taxon>
        <taxon>Pseudomonadati</taxon>
        <taxon>Pseudomonadota</taxon>
        <taxon>Alphaproteobacteria</taxon>
        <taxon>Acetobacterales</taxon>
        <taxon>Acetobacteraceae</taxon>
        <taxon>Acetobacter</taxon>
    </lineage>
</organism>
<feature type="domain" description="Core" evidence="2">
    <location>
        <begin position="26"/>
        <end position="126"/>
    </location>
</feature>
<accession>A0ABX0KBL1</accession>
<evidence type="ECO:0000313" key="3">
    <source>
        <dbReference type="EMBL" id="NHO32248.1"/>
    </source>
</evidence>
<dbReference type="InterPro" id="IPR016092">
    <property type="entry name" value="ATAP"/>
</dbReference>
<comment type="similarity">
    <text evidence="1">Belongs to the HesB/IscA family.</text>
</comment>
<dbReference type="Gene3D" id="2.60.300.12">
    <property type="entry name" value="HesB-like domain"/>
    <property type="match status" value="1"/>
</dbReference>
<dbReference type="PANTHER" id="PTHR10072:SF41">
    <property type="entry name" value="IRON-SULFUR CLUSTER ASSEMBLY 1 HOMOLOG, MITOCHONDRIAL"/>
    <property type="match status" value="1"/>
</dbReference>
<comment type="caution">
    <text evidence="3">The sequence shown here is derived from an EMBL/GenBank/DDBJ whole genome shotgun (WGS) entry which is preliminary data.</text>
</comment>
<dbReference type="RefSeq" id="WP_173576785.1">
    <property type="nucleotide sequence ID" value="NZ_WOSW01000009.1"/>
</dbReference>
<reference evidence="3 4" key="1">
    <citation type="journal article" date="2020" name="Int. J. Syst. Evol. Microbiol.">
        <title>Novel acetic acid bacteria from cider fermentations: Acetobacter conturbans sp. nov. and Acetobacter fallax sp. nov.</title>
        <authorList>
            <person name="Sombolestani A.S."/>
            <person name="Cleenwerck I."/>
            <person name="Cnockaert M."/>
            <person name="Borremans W."/>
            <person name="Wieme A.D."/>
            <person name="De Vuyst L."/>
            <person name="Vandamme P."/>
        </authorList>
    </citation>
    <scope>NUCLEOTIDE SEQUENCE [LARGE SCALE GENOMIC DNA]</scope>
    <source>
        <strain evidence="3 4">LMG 1637</strain>
    </source>
</reference>
<dbReference type="PROSITE" id="PS01152">
    <property type="entry name" value="HESB"/>
    <property type="match status" value="1"/>
</dbReference>
<evidence type="ECO:0000256" key="1">
    <source>
        <dbReference type="ARBA" id="ARBA00006718"/>
    </source>
</evidence>
<dbReference type="InterPro" id="IPR000361">
    <property type="entry name" value="ATAP_core_dom"/>
</dbReference>
<dbReference type="NCBIfam" id="TIGR00049">
    <property type="entry name" value="iron-sulfur cluster assembly accessory protein"/>
    <property type="match status" value="1"/>
</dbReference>
<dbReference type="InterPro" id="IPR017870">
    <property type="entry name" value="FeS_cluster_insertion_CS"/>
</dbReference>
<sequence length="131" mass="14076">MTVSENVAFPAVQPKTRAPRALPPVVTLSDAAADRLCGLYENAHAGELLRISVTTKGCSGKAYDMDFVAEPGEPGDERVMDKGVTVLIDRKAVLFLIGSEMDYQSGEFESGFVFSNPNEKGRCGCGMSFHV</sequence>
<protein>
    <submittedName>
        <fullName evidence="3">Iron-sulfur cluster assembly accessory protein</fullName>
    </submittedName>
</protein>
<dbReference type="InterPro" id="IPR035903">
    <property type="entry name" value="HesB-like_dom_sf"/>
</dbReference>
<dbReference type="PANTHER" id="PTHR10072">
    <property type="entry name" value="IRON-SULFUR CLUSTER ASSEMBLY PROTEIN"/>
    <property type="match status" value="1"/>
</dbReference>
<gene>
    <name evidence="3" type="ORF">GOB84_06670</name>
</gene>
<dbReference type="EMBL" id="WOSW01000009">
    <property type="protein sequence ID" value="NHO32248.1"/>
    <property type="molecule type" value="Genomic_DNA"/>
</dbReference>
<keyword evidence="4" id="KW-1185">Reference proteome</keyword>
<dbReference type="Proteomes" id="UP000615326">
    <property type="component" value="Unassembled WGS sequence"/>
</dbReference>
<dbReference type="SUPFAM" id="SSF89360">
    <property type="entry name" value="HesB-like domain"/>
    <property type="match status" value="1"/>
</dbReference>
<evidence type="ECO:0000259" key="2">
    <source>
        <dbReference type="Pfam" id="PF01521"/>
    </source>
</evidence>
<dbReference type="InterPro" id="IPR050322">
    <property type="entry name" value="Fe-S_cluster_asmbl/transfer"/>
</dbReference>
<evidence type="ECO:0000313" key="4">
    <source>
        <dbReference type="Proteomes" id="UP000615326"/>
    </source>
</evidence>
<proteinExistence type="inferred from homology"/>